<evidence type="ECO:0000313" key="6">
    <source>
        <dbReference type="Proteomes" id="UP000266188"/>
    </source>
</evidence>
<dbReference type="STRING" id="2070753.A0A3A2ZCU7"/>
<dbReference type="Pfam" id="PF13460">
    <property type="entry name" value="NAD_binding_10"/>
    <property type="match status" value="1"/>
</dbReference>
<proteinExistence type="inferred from homology"/>
<comment type="caution">
    <text evidence="5">The sequence shown here is derived from an EMBL/GenBank/DDBJ whole genome shotgun (WGS) entry which is preliminary data.</text>
</comment>
<dbReference type="GO" id="GO:0016491">
    <property type="term" value="F:oxidoreductase activity"/>
    <property type="evidence" value="ECO:0007669"/>
    <property type="project" value="UniProtKB-KW"/>
</dbReference>
<keyword evidence="2" id="KW-0521">NADP</keyword>
<dbReference type="Gene3D" id="3.40.50.720">
    <property type="entry name" value="NAD(P)-binding Rossmann-like Domain"/>
    <property type="match status" value="1"/>
</dbReference>
<dbReference type="Gene3D" id="3.90.25.10">
    <property type="entry name" value="UDP-galactose 4-epimerase, domain 1"/>
    <property type="match status" value="1"/>
</dbReference>
<evidence type="ECO:0000256" key="3">
    <source>
        <dbReference type="ARBA" id="ARBA00023002"/>
    </source>
</evidence>
<keyword evidence="6" id="KW-1185">Reference proteome</keyword>
<dbReference type="SUPFAM" id="SSF51735">
    <property type="entry name" value="NAD(P)-binding Rossmann-fold domains"/>
    <property type="match status" value="1"/>
</dbReference>
<keyword evidence="3" id="KW-0560">Oxidoreductase</keyword>
<feature type="domain" description="NAD(P)-binding" evidence="4">
    <location>
        <begin position="30"/>
        <end position="116"/>
    </location>
</feature>
<dbReference type="OrthoDB" id="9974981at2759"/>
<dbReference type="PANTHER" id="PTHR47706">
    <property type="entry name" value="NMRA-LIKE FAMILY PROTEIN"/>
    <property type="match status" value="1"/>
</dbReference>
<sequence length="318" mass="34211">MATGIQRVAIFGVRGSTSPSVSVTINSHKASGNFGTPITAALQRAGFDLTIITRTESKATFPSGIRVIRATYTVEELSKALTGQDAVICVVGPAGIKSQIAMIDGAEAAGVKRFIIDDFGWGPGIHGLPEFEGIQSQRRRAWEHAKARSEANPKFTYSGIATGNPIDWALKLFPRMGFDIKQCSAIIYDAGTERFTGTTLEGIGQAVVGVLQHPEETQNRVVKALSIITCQNELLEAFQKATAKEWDITRSSTKALLESGRSKLKAGDRGWILDLIIAQLFGEGSSRCVVVPSREESDAELLGIVEESPHSVVAKVLR</sequence>
<evidence type="ECO:0000256" key="1">
    <source>
        <dbReference type="ARBA" id="ARBA00005725"/>
    </source>
</evidence>
<dbReference type="Proteomes" id="UP000266188">
    <property type="component" value="Unassembled WGS sequence"/>
</dbReference>
<organism evidence="5 6">
    <name type="scientific">Aspergillus sclerotialis</name>
    <dbReference type="NCBI Taxonomy" id="2070753"/>
    <lineage>
        <taxon>Eukaryota</taxon>
        <taxon>Fungi</taxon>
        <taxon>Dikarya</taxon>
        <taxon>Ascomycota</taxon>
        <taxon>Pezizomycotina</taxon>
        <taxon>Eurotiomycetes</taxon>
        <taxon>Eurotiomycetidae</taxon>
        <taxon>Eurotiales</taxon>
        <taxon>Aspergillaceae</taxon>
        <taxon>Aspergillus</taxon>
        <taxon>Aspergillus subgen. Polypaecilum</taxon>
    </lineage>
</organism>
<dbReference type="InterPro" id="IPR045312">
    <property type="entry name" value="PCBER-like"/>
</dbReference>
<protein>
    <submittedName>
        <fullName evidence="5">NmrA-like family</fullName>
    </submittedName>
</protein>
<evidence type="ECO:0000313" key="5">
    <source>
        <dbReference type="EMBL" id="RJE19127.1"/>
    </source>
</evidence>
<dbReference type="InterPro" id="IPR016040">
    <property type="entry name" value="NAD(P)-bd_dom"/>
</dbReference>
<dbReference type="CDD" id="cd05259">
    <property type="entry name" value="PCBER_SDR_a"/>
    <property type="match status" value="1"/>
</dbReference>
<evidence type="ECO:0000259" key="4">
    <source>
        <dbReference type="Pfam" id="PF13460"/>
    </source>
</evidence>
<evidence type="ECO:0000256" key="2">
    <source>
        <dbReference type="ARBA" id="ARBA00022857"/>
    </source>
</evidence>
<gene>
    <name evidence="5" type="ORF">PHISCL_08541</name>
</gene>
<dbReference type="InterPro" id="IPR036291">
    <property type="entry name" value="NAD(P)-bd_dom_sf"/>
</dbReference>
<dbReference type="EMBL" id="MVGC01000445">
    <property type="protein sequence ID" value="RJE19127.1"/>
    <property type="molecule type" value="Genomic_DNA"/>
</dbReference>
<dbReference type="PANTHER" id="PTHR47706:SF9">
    <property type="entry name" value="NMRA-LIKE DOMAIN-CONTAINING PROTEIN-RELATED"/>
    <property type="match status" value="1"/>
</dbReference>
<reference evidence="6" key="1">
    <citation type="submission" date="2017-02" db="EMBL/GenBank/DDBJ databases">
        <authorList>
            <person name="Tafer H."/>
            <person name="Lopandic K."/>
        </authorList>
    </citation>
    <scope>NUCLEOTIDE SEQUENCE [LARGE SCALE GENOMIC DNA]</scope>
    <source>
        <strain evidence="6">CBS 366.77</strain>
    </source>
</reference>
<dbReference type="AlphaFoldDB" id="A0A3A2ZCU7"/>
<name>A0A3A2ZCU7_9EURO</name>
<accession>A0A3A2ZCU7</accession>
<dbReference type="InterPro" id="IPR051609">
    <property type="entry name" value="NmrA/Isoflavone_reductase-like"/>
</dbReference>
<comment type="similarity">
    <text evidence="1">Belongs to the NmrA-type oxidoreductase family. Isoflavone reductase subfamily.</text>
</comment>